<protein>
    <recommendedName>
        <fullName evidence="4">Secreted protein</fullName>
    </recommendedName>
</protein>
<proteinExistence type="predicted"/>
<evidence type="ECO:0000313" key="3">
    <source>
        <dbReference type="Proteomes" id="UP000799764"/>
    </source>
</evidence>
<evidence type="ECO:0008006" key="4">
    <source>
        <dbReference type="Google" id="ProtNLM"/>
    </source>
</evidence>
<reference evidence="2" key="1">
    <citation type="journal article" date="2020" name="Stud. Mycol.">
        <title>101 Dothideomycetes genomes: a test case for predicting lifestyles and emergence of pathogens.</title>
        <authorList>
            <person name="Haridas S."/>
            <person name="Albert R."/>
            <person name="Binder M."/>
            <person name="Bloem J."/>
            <person name="Labutti K."/>
            <person name="Salamov A."/>
            <person name="Andreopoulos B."/>
            <person name="Baker S."/>
            <person name="Barry K."/>
            <person name="Bills G."/>
            <person name="Bluhm B."/>
            <person name="Cannon C."/>
            <person name="Castanera R."/>
            <person name="Culley D."/>
            <person name="Daum C."/>
            <person name="Ezra D."/>
            <person name="Gonzalez J."/>
            <person name="Henrissat B."/>
            <person name="Kuo A."/>
            <person name="Liang C."/>
            <person name="Lipzen A."/>
            <person name="Lutzoni F."/>
            <person name="Magnuson J."/>
            <person name="Mondo S."/>
            <person name="Nolan M."/>
            <person name="Ohm R."/>
            <person name="Pangilinan J."/>
            <person name="Park H.-J."/>
            <person name="Ramirez L."/>
            <person name="Alfaro M."/>
            <person name="Sun H."/>
            <person name="Tritt A."/>
            <person name="Yoshinaga Y."/>
            <person name="Zwiers L.-H."/>
            <person name="Turgeon B."/>
            <person name="Goodwin S."/>
            <person name="Spatafora J."/>
            <person name="Crous P."/>
            <person name="Grigoriev I."/>
        </authorList>
    </citation>
    <scope>NUCLEOTIDE SEQUENCE</scope>
    <source>
        <strain evidence="2">CBS 690.94</strain>
    </source>
</reference>
<keyword evidence="3" id="KW-1185">Reference proteome</keyword>
<dbReference type="OrthoDB" id="10427701at2759"/>
<evidence type="ECO:0000256" key="1">
    <source>
        <dbReference type="SAM" id="SignalP"/>
    </source>
</evidence>
<dbReference type="Proteomes" id="UP000799764">
    <property type="component" value="Unassembled WGS sequence"/>
</dbReference>
<dbReference type="AlphaFoldDB" id="A0A9P4PUK0"/>
<gene>
    <name evidence="2" type="ORF">P171DRAFT_427773</name>
</gene>
<accession>A0A9P4PUK0</accession>
<dbReference type="EMBL" id="MU001494">
    <property type="protein sequence ID" value="KAF2449593.1"/>
    <property type="molecule type" value="Genomic_DNA"/>
</dbReference>
<sequence length="91" mass="10420">MRASRNRGQTLTRLPLCIIRLIAIGLEADTKPHHIHPIIIATVTLCGRMGAKTDEHELQMTYQMEYHQDKVSSWAKPKEPRTCWGIKRGTL</sequence>
<comment type="caution">
    <text evidence="2">The sequence shown here is derived from an EMBL/GenBank/DDBJ whole genome shotgun (WGS) entry which is preliminary data.</text>
</comment>
<evidence type="ECO:0000313" key="2">
    <source>
        <dbReference type="EMBL" id="KAF2449593.1"/>
    </source>
</evidence>
<feature type="signal peptide" evidence="1">
    <location>
        <begin position="1"/>
        <end position="28"/>
    </location>
</feature>
<name>A0A9P4PUK0_9PLEO</name>
<feature type="chain" id="PRO_5040352050" description="Secreted protein" evidence="1">
    <location>
        <begin position="29"/>
        <end position="91"/>
    </location>
</feature>
<keyword evidence="1" id="KW-0732">Signal</keyword>
<organism evidence="2 3">
    <name type="scientific">Karstenula rhodostoma CBS 690.94</name>
    <dbReference type="NCBI Taxonomy" id="1392251"/>
    <lineage>
        <taxon>Eukaryota</taxon>
        <taxon>Fungi</taxon>
        <taxon>Dikarya</taxon>
        <taxon>Ascomycota</taxon>
        <taxon>Pezizomycotina</taxon>
        <taxon>Dothideomycetes</taxon>
        <taxon>Pleosporomycetidae</taxon>
        <taxon>Pleosporales</taxon>
        <taxon>Massarineae</taxon>
        <taxon>Didymosphaeriaceae</taxon>
        <taxon>Karstenula</taxon>
    </lineage>
</organism>